<dbReference type="PANTHER" id="PTHR43784:SF2">
    <property type="entry name" value="GDSL-LIKE LIPASE_ACYLHYDROLASE, PUTATIVE (AFU_ORTHOLOGUE AFUA_2G00820)-RELATED"/>
    <property type="match status" value="1"/>
</dbReference>
<dbReference type="Gene3D" id="3.40.50.1110">
    <property type="entry name" value="SGNH hydrolase"/>
    <property type="match status" value="1"/>
</dbReference>
<evidence type="ECO:0000259" key="1">
    <source>
        <dbReference type="Pfam" id="PF13472"/>
    </source>
</evidence>
<evidence type="ECO:0000313" key="3">
    <source>
        <dbReference type="Proteomes" id="UP000051166"/>
    </source>
</evidence>
<protein>
    <recommendedName>
        <fullName evidence="1">SGNH hydrolase-type esterase domain-containing protein</fullName>
    </recommendedName>
</protein>
<dbReference type="Proteomes" id="UP000051166">
    <property type="component" value="Unassembled WGS sequence"/>
</dbReference>
<proteinExistence type="predicted"/>
<comment type="caution">
    <text evidence="2">The sequence shown here is derived from an EMBL/GenBank/DDBJ whole genome shotgun (WGS) entry which is preliminary data.</text>
</comment>
<feature type="domain" description="SGNH hydrolase-type esterase" evidence="1">
    <location>
        <begin position="150"/>
        <end position="339"/>
    </location>
</feature>
<dbReference type="InterPro" id="IPR053140">
    <property type="entry name" value="GDSL_Rv0518-like"/>
</dbReference>
<dbReference type="AlphaFoldDB" id="A0A0R1UU62"/>
<dbReference type="InterPro" id="IPR013830">
    <property type="entry name" value="SGNH_hydro"/>
</dbReference>
<accession>A0A0R1UU62</accession>
<name>A0A0R1UU62_9LACO</name>
<evidence type="ECO:0000313" key="2">
    <source>
        <dbReference type="EMBL" id="KRL96720.1"/>
    </source>
</evidence>
<dbReference type="PANTHER" id="PTHR43784">
    <property type="entry name" value="GDSL-LIKE LIPASE/ACYLHYDROLASE, PUTATIVE (AFU_ORTHOLOGUE AFUA_2G00820)-RELATED"/>
    <property type="match status" value="1"/>
</dbReference>
<keyword evidence="3" id="KW-1185">Reference proteome</keyword>
<dbReference type="EMBL" id="AZFQ01000055">
    <property type="protein sequence ID" value="KRL96720.1"/>
    <property type="molecule type" value="Genomic_DNA"/>
</dbReference>
<reference evidence="2 3" key="1">
    <citation type="journal article" date="2015" name="Genome Announc.">
        <title>Expanding the biotechnology potential of lactobacilli through comparative genomics of 213 strains and associated genera.</title>
        <authorList>
            <person name="Sun Z."/>
            <person name="Harris H.M."/>
            <person name="McCann A."/>
            <person name="Guo C."/>
            <person name="Argimon S."/>
            <person name="Zhang W."/>
            <person name="Yang X."/>
            <person name="Jeffery I.B."/>
            <person name="Cooney J.C."/>
            <person name="Kagawa T.F."/>
            <person name="Liu W."/>
            <person name="Song Y."/>
            <person name="Salvetti E."/>
            <person name="Wrobel A."/>
            <person name="Rasinkangas P."/>
            <person name="Parkhill J."/>
            <person name="Rea M.C."/>
            <person name="O'Sullivan O."/>
            <person name="Ritari J."/>
            <person name="Douillard F.P."/>
            <person name="Paul Ross R."/>
            <person name="Yang R."/>
            <person name="Briner A.E."/>
            <person name="Felis G.E."/>
            <person name="de Vos W.M."/>
            <person name="Barrangou R."/>
            <person name="Klaenhammer T.R."/>
            <person name="Caufield P.W."/>
            <person name="Cui Y."/>
            <person name="Zhang H."/>
            <person name="O'Toole P.W."/>
        </authorList>
    </citation>
    <scope>NUCLEOTIDE SEQUENCE [LARGE SCALE GENOMIC DNA]</scope>
    <source>
        <strain evidence="2 3">DSM 16230</strain>
    </source>
</reference>
<dbReference type="STRING" id="1423801.FD50_GL001998"/>
<sequence>MEELTQIVQVTTNVSGIALRLHLTNLHGKSELVFQKLEFSFDETFHVKHEITLHGTATIKIPAGSRVITDPLKVAVHTGQRLFFRLSSSEPQNYLDFANTYDTTLTNAGMIRKADKLPRLRKSFTARRGWFCLEQIEFWTAAQPKTILFTGDSLIEMGLITDSLTALLNRAFPEKVVTLNSGISGNRLLHDAPTDELLYQTFGQGLLHRLPDLLEIQPELVFVLAGGNDLILPLLSLQAGKQKVTAPELLAGVTELQQLVSKNNGTLLLGDLLPFRLGHSNQVKLQTADYEDAQQTRREFNRLLTAKNYVFHNYFVADAQGQLSSTYDLGDHMHVSKAGGIKIAAKLYEKVVRKLELA</sequence>
<dbReference type="PATRIC" id="fig|1423801.4.peg.2042"/>
<dbReference type="InterPro" id="IPR036514">
    <property type="entry name" value="SGNH_hydro_sf"/>
</dbReference>
<gene>
    <name evidence="2" type="ORF">FD50_GL001998</name>
</gene>
<dbReference type="SUPFAM" id="SSF52266">
    <property type="entry name" value="SGNH hydrolase"/>
    <property type="match status" value="1"/>
</dbReference>
<organism evidence="2 3">
    <name type="scientific">Liquorilactobacillus satsumensis DSM 16230 = JCM 12392</name>
    <dbReference type="NCBI Taxonomy" id="1423801"/>
    <lineage>
        <taxon>Bacteria</taxon>
        <taxon>Bacillati</taxon>
        <taxon>Bacillota</taxon>
        <taxon>Bacilli</taxon>
        <taxon>Lactobacillales</taxon>
        <taxon>Lactobacillaceae</taxon>
        <taxon>Liquorilactobacillus</taxon>
    </lineage>
</organism>
<dbReference type="Pfam" id="PF13472">
    <property type="entry name" value="Lipase_GDSL_2"/>
    <property type="match status" value="1"/>
</dbReference>